<dbReference type="GO" id="GO:0070967">
    <property type="term" value="F:coenzyme F420 binding"/>
    <property type="evidence" value="ECO:0007669"/>
    <property type="project" value="TreeGrafter"/>
</dbReference>
<sequence length="156" mass="17557">MAIDKNFIKEYLNSTKYITLATVDGENAPALRVLGAFGVDGYETYFSTVEGAAKVEQIKHNSNVSVFFQHENQELASFINITIKGKAEKVTDEVELKKSIEVIGNRNSRFKERIEKDGLGSNIIIRVNPSELKILDFKKTPGENRVEVISLLDENY</sequence>
<organism evidence="3 4">
    <name type="scientific">Clostridium pasteurianum BC1</name>
    <dbReference type="NCBI Taxonomy" id="86416"/>
    <lineage>
        <taxon>Bacteria</taxon>
        <taxon>Bacillati</taxon>
        <taxon>Bacillota</taxon>
        <taxon>Clostridia</taxon>
        <taxon>Eubacteriales</taxon>
        <taxon>Clostridiaceae</taxon>
        <taxon>Clostridium</taxon>
    </lineage>
</organism>
<keyword evidence="4" id="KW-1185">Reference proteome</keyword>
<evidence type="ECO:0000256" key="1">
    <source>
        <dbReference type="ARBA" id="ARBA00023002"/>
    </source>
</evidence>
<dbReference type="GO" id="GO:0016627">
    <property type="term" value="F:oxidoreductase activity, acting on the CH-CH group of donors"/>
    <property type="evidence" value="ECO:0007669"/>
    <property type="project" value="TreeGrafter"/>
</dbReference>
<dbReference type="Proteomes" id="UP000013523">
    <property type="component" value="Chromosome"/>
</dbReference>
<feature type="domain" description="Pyridoxamine 5'-phosphate oxidase N-terminal" evidence="2">
    <location>
        <begin position="8"/>
        <end position="132"/>
    </location>
</feature>
<dbReference type="Pfam" id="PF01243">
    <property type="entry name" value="PNPOx_N"/>
    <property type="match status" value="1"/>
</dbReference>
<evidence type="ECO:0000313" key="4">
    <source>
        <dbReference type="Proteomes" id="UP000013523"/>
    </source>
</evidence>
<accession>R4K6T9</accession>
<dbReference type="PANTHER" id="PTHR35176">
    <property type="entry name" value="HEME OXYGENASE HI_0854-RELATED"/>
    <property type="match status" value="1"/>
</dbReference>
<dbReference type="STRING" id="86416.Clopa_4166"/>
<dbReference type="SUPFAM" id="SSF50475">
    <property type="entry name" value="FMN-binding split barrel"/>
    <property type="match status" value="1"/>
</dbReference>
<gene>
    <name evidence="3" type="ORF">Clopa_4166</name>
</gene>
<dbReference type="InterPro" id="IPR052019">
    <property type="entry name" value="F420H2_bilvrd_red/Heme_oxyg"/>
</dbReference>
<dbReference type="PATRIC" id="fig|86416.3.peg.4170"/>
<dbReference type="GO" id="GO:0005829">
    <property type="term" value="C:cytosol"/>
    <property type="evidence" value="ECO:0007669"/>
    <property type="project" value="TreeGrafter"/>
</dbReference>
<dbReference type="OrthoDB" id="5431160at2"/>
<dbReference type="EMBL" id="CP003261">
    <property type="protein sequence ID" value="AGK98897.1"/>
    <property type="molecule type" value="Genomic_DNA"/>
</dbReference>
<dbReference type="HOGENOM" id="CLU_105087_1_0_9"/>
<dbReference type="PANTHER" id="PTHR35176:SF6">
    <property type="entry name" value="HEME OXYGENASE HI_0854-RELATED"/>
    <property type="match status" value="1"/>
</dbReference>
<proteinExistence type="predicted"/>
<keyword evidence="1" id="KW-0560">Oxidoreductase</keyword>
<dbReference type="eggNOG" id="COG0748">
    <property type="taxonomic scope" value="Bacteria"/>
</dbReference>
<evidence type="ECO:0000259" key="2">
    <source>
        <dbReference type="Pfam" id="PF01243"/>
    </source>
</evidence>
<name>R4K6T9_CLOPA</name>
<dbReference type="Gene3D" id="2.30.110.10">
    <property type="entry name" value="Electron Transport, Fmn-binding Protein, Chain A"/>
    <property type="match status" value="1"/>
</dbReference>
<dbReference type="RefSeq" id="WP_015617171.1">
    <property type="nucleotide sequence ID" value="NC_021182.1"/>
</dbReference>
<protein>
    <submittedName>
        <fullName evidence="3">Putative stress protein (General stress protein 26)</fullName>
    </submittedName>
</protein>
<dbReference type="InterPro" id="IPR012349">
    <property type="entry name" value="Split_barrel_FMN-bd"/>
</dbReference>
<dbReference type="InterPro" id="IPR011576">
    <property type="entry name" value="Pyridox_Oxase_N"/>
</dbReference>
<evidence type="ECO:0000313" key="3">
    <source>
        <dbReference type="EMBL" id="AGK98897.1"/>
    </source>
</evidence>
<dbReference type="KEGG" id="cpas:Clopa_4166"/>
<dbReference type="AlphaFoldDB" id="R4K6T9"/>
<reference evidence="3 4" key="1">
    <citation type="submission" date="2012-01" db="EMBL/GenBank/DDBJ databases">
        <title>Complete sequence of chromosome of Clostridium pasteurianum BC1.</title>
        <authorList>
            <consortium name="US DOE Joint Genome Institute"/>
            <person name="Lucas S."/>
            <person name="Han J."/>
            <person name="Lapidus A."/>
            <person name="Cheng J.-F."/>
            <person name="Goodwin L."/>
            <person name="Pitluck S."/>
            <person name="Peters L."/>
            <person name="Mikhailova N."/>
            <person name="Teshima H."/>
            <person name="Detter J.C."/>
            <person name="Han C."/>
            <person name="Tapia R."/>
            <person name="Land M."/>
            <person name="Hauser L."/>
            <person name="Kyrpides N."/>
            <person name="Ivanova N."/>
            <person name="Pagani I."/>
            <person name="Dunn J."/>
            <person name="Taghavi S."/>
            <person name="Francis A."/>
            <person name="van der Lelie D."/>
            <person name="Woyke T."/>
        </authorList>
    </citation>
    <scope>NUCLEOTIDE SEQUENCE [LARGE SCALE GENOMIC DNA]</scope>
    <source>
        <strain evidence="3 4">BC1</strain>
    </source>
</reference>